<protein>
    <submittedName>
        <fullName evidence="1">Capsule assembly protein Wzi</fullName>
    </submittedName>
</protein>
<reference evidence="2" key="1">
    <citation type="submission" date="2016-11" db="EMBL/GenBank/DDBJ databases">
        <authorList>
            <person name="Varghese N."/>
            <person name="Submissions S."/>
        </authorList>
    </citation>
    <scope>NUCLEOTIDE SEQUENCE [LARGE SCALE GENOMIC DNA]</scope>
    <source>
        <strain evidence="2">DSM 22212</strain>
    </source>
</reference>
<dbReference type="OrthoDB" id="596512at2"/>
<dbReference type="Gene3D" id="2.40.160.130">
    <property type="entry name" value="Capsule assembly protein Wzi"/>
    <property type="match status" value="1"/>
</dbReference>
<gene>
    <name evidence="1" type="ORF">SAMN04488087_0207</name>
</gene>
<name>A0A1M6PJG6_9BACT</name>
<sequence>MERTERRWRAVHLLLVLGLNSTSIVWGQESLLRHLMVETGLVAATADSLPLWLHANRLGMIDPGGTNGYVRVHAIASKHLGGTWQWEASVQLVGRRSPHQTVFFPELYTEVASTWIRFWIGRRVYEIGETAGKLSMGSLGTGLNATPLPKVVLETPGFLTVPWTRGLLGVRAYLAHGWFDDPRHTRGAYLHQKFLYGRLQLGKWRFYGGLVHDVQWGGTSPVYGPQPDGIDDWWRVFWGMGGAPDTPLPEQVYYQGNHLGIWDVGVKGQVGAINLHIYRHFLFNDKDGLKLKNPGDGLLGIALTFEKGTISQVVYEYLYSKRQSGPIPPGPTVGRGGPGGQDNYYNHYIYRSGWTYYGRTISNPLFFPYPNGQIVNADRIANNRIVAHHVGLSGALPGIGHYVFKVTYSRNYGTYRARDAARQEGVPYFYENGPRQWSWYIALSRMLSEQLTLRMAVARDQGRVYPRSTGVEVTLRWQGR</sequence>
<dbReference type="STRING" id="633813.SAMN04488087_0207"/>
<organism evidence="1 2">
    <name type="scientific">Rhodothermus profundi</name>
    <dbReference type="NCBI Taxonomy" id="633813"/>
    <lineage>
        <taxon>Bacteria</taxon>
        <taxon>Pseudomonadati</taxon>
        <taxon>Rhodothermota</taxon>
        <taxon>Rhodothermia</taxon>
        <taxon>Rhodothermales</taxon>
        <taxon>Rhodothermaceae</taxon>
        <taxon>Rhodothermus</taxon>
    </lineage>
</organism>
<evidence type="ECO:0000313" key="1">
    <source>
        <dbReference type="EMBL" id="SHK08086.1"/>
    </source>
</evidence>
<proteinExistence type="predicted"/>
<dbReference type="Proteomes" id="UP000185812">
    <property type="component" value="Unassembled WGS sequence"/>
</dbReference>
<evidence type="ECO:0000313" key="2">
    <source>
        <dbReference type="Proteomes" id="UP000185812"/>
    </source>
</evidence>
<dbReference type="InterPro" id="IPR038636">
    <property type="entry name" value="Wzi_sf"/>
</dbReference>
<dbReference type="RefSeq" id="WP_072714040.1">
    <property type="nucleotide sequence ID" value="NZ_FRAU01000001.1"/>
</dbReference>
<dbReference type="EMBL" id="FRAU01000001">
    <property type="protein sequence ID" value="SHK08086.1"/>
    <property type="molecule type" value="Genomic_DNA"/>
</dbReference>
<keyword evidence="2" id="KW-1185">Reference proteome</keyword>
<dbReference type="AlphaFoldDB" id="A0A1M6PJG6"/>
<accession>A0A1M6PJG6</accession>